<dbReference type="EMBL" id="KN818244">
    <property type="protein sequence ID" value="KIL65164.1"/>
    <property type="molecule type" value="Genomic_DNA"/>
</dbReference>
<name>A0A0C2TEA8_AMAMK</name>
<evidence type="ECO:0000313" key="2">
    <source>
        <dbReference type="Proteomes" id="UP000054549"/>
    </source>
</evidence>
<evidence type="ECO:0000313" key="1">
    <source>
        <dbReference type="EMBL" id="KIL65164.1"/>
    </source>
</evidence>
<organism evidence="1 2">
    <name type="scientific">Amanita muscaria (strain Koide BX008)</name>
    <dbReference type="NCBI Taxonomy" id="946122"/>
    <lineage>
        <taxon>Eukaryota</taxon>
        <taxon>Fungi</taxon>
        <taxon>Dikarya</taxon>
        <taxon>Basidiomycota</taxon>
        <taxon>Agaricomycotina</taxon>
        <taxon>Agaricomycetes</taxon>
        <taxon>Agaricomycetidae</taxon>
        <taxon>Agaricales</taxon>
        <taxon>Pluteineae</taxon>
        <taxon>Amanitaceae</taxon>
        <taxon>Amanita</taxon>
    </lineage>
</organism>
<reference evidence="1 2" key="1">
    <citation type="submission" date="2014-04" db="EMBL/GenBank/DDBJ databases">
        <title>Evolutionary Origins and Diversification of the Mycorrhizal Mutualists.</title>
        <authorList>
            <consortium name="DOE Joint Genome Institute"/>
            <consortium name="Mycorrhizal Genomics Consortium"/>
            <person name="Kohler A."/>
            <person name="Kuo A."/>
            <person name="Nagy L.G."/>
            <person name="Floudas D."/>
            <person name="Copeland A."/>
            <person name="Barry K.W."/>
            <person name="Cichocki N."/>
            <person name="Veneault-Fourrey C."/>
            <person name="LaButti K."/>
            <person name="Lindquist E.A."/>
            <person name="Lipzen A."/>
            <person name="Lundell T."/>
            <person name="Morin E."/>
            <person name="Murat C."/>
            <person name="Riley R."/>
            <person name="Ohm R."/>
            <person name="Sun H."/>
            <person name="Tunlid A."/>
            <person name="Henrissat B."/>
            <person name="Grigoriev I.V."/>
            <person name="Hibbett D.S."/>
            <person name="Martin F."/>
        </authorList>
    </citation>
    <scope>NUCLEOTIDE SEQUENCE [LARGE SCALE GENOMIC DNA]</scope>
    <source>
        <strain evidence="1 2">Koide BX008</strain>
    </source>
</reference>
<dbReference type="Proteomes" id="UP000054549">
    <property type="component" value="Unassembled WGS sequence"/>
</dbReference>
<dbReference type="AlphaFoldDB" id="A0A0C2TEA8"/>
<gene>
    <name evidence="1" type="ORF">M378DRAFT_545523</name>
</gene>
<keyword evidence="2" id="KW-1185">Reference proteome</keyword>
<sequence length="278" mass="31216">MAAKQPKNYSESTAALKHAIRSALMATSPIKLKSELSVGGAAALGVVGLKSDKTNQVVQKLRANRMLKCGDDTAGQYLSAIHHPGSRCAGKDADSHRCTHGDLQGTQHTSLCMAHVCIDFLSTRLASDVCTSTYHEHRDKEVVIDPSQVNKAPDHLRLYVDEAYRYAGDSWIAHSKDAQRGCAVRDKLLGFTKHFYHLFALDNDAKKMSNMLGRFKEILHDINPYAVDDCSSPIDRFREHLDRPDYEYRNHPEHWDLVMDLRHAVMCAHSAEMWNTET</sequence>
<proteinExistence type="predicted"/>
<protein>
    <submittedName>
        <fullName evidence="1">Uncharacterized protein</fullName>
    </submittedName>
</protein>
<dbReference type="InParanoid" id="A0A0C2TEA8"/>
<accession>A0A0C2TEA8</accession>
<dbReference type="HOGENOM" id="CLU_1001041_0_0_1"/>